<keyword evidence="3" id="KW-1185">Reference proteome</keyword>
<dbReference type="EMBL" id="MLCO01000123">
    <property type="protein sequence ID" value="ONG53018.1"/>
    <property type="molecule type" value="Genomic_DNA"/>
</dbReference>
<dbReference type="OrthoDB" id="8451380at2"/>
<feature type="signal peptide" evidence="1">
    <location>
        <begin position="1"/>
        <end position="20"/>
    </location>
</feature>
<evidence type="ECO:0000256" key="1">
    <source>
        <dbReference type="SAM" id="SignalP"/>
    </source>
</evidence>
<feature type="chain" id="PRO_5012866669" evidence="1">
    <location>
        <begin position="21"/>
        <end position="176"/>
    </location>
</feature>
<dbReference type="AlphaFoldDB" id="A0A1V2H212"/>
<name>A0A1V2H212_9PROT</name>
<organism evidence="2 3">
    <name type="scientific">Teichococcus deserti</name>
    <dbReference type="NCBI Taxonomy" id="1817963"/>
    <lineage>
        <taxon>Bacteria</taxon>
        <taxon>Pseudomonadati</taxon>
        <taxon>Pseudomonadota</taxon>
        <taxon>Alphaproteobacteria</taxon>
        <taxon>Acetobacterales</taxon>
        <taxon>Roseomonadaceae</taxon>
        <taxon>Roseomonas</taxon>
    </lineage>
</organism>
<proteinExistence type="predicted"/>
<reference evidence="2 3" key="1">
    <citation type="submission" date="2016-10" db="EMBL/GenBank/DDBJ databases">
        <title>Draft Genome sequence of Roseomonas sp. strain M3.</title>
        <authorList>
            <person name="Subhash Y."/>
            <person name="Lee S."/>
        </authorList>
    </citation>
    <scope>NUCLEOTIDE SEQUENCE [LARGE SCALE GENOMIC DNA]</scope>
    <source>
        <strain evidence="2 3">M3</strain>
    </source>
</reference>
<keyword evidence="1" id="KW-0732">Signal</keyword>
<dbReference type="Proteomes" id="UP000188879">
    <property type="component" value="Unassembled WGS sequence"/>
</dbReference>
<comment type="caution">
    <text evidence="2">The sequence shown here is derived from an EMBL/GenBank/DDBJ whole genome shotgun (WGS) entry which is preliminary data.</text>
</comment>
<dbReference type="RefSeq" id="WP_076957902.1">
    <property type="nucleotide sequence ID" value="NZ_MLCO01000123.1"/>
</dbReference>
<gene>
    <name evidence="2" type="ORF">BKE38_13645</name>
</gene>
<evidence type="ECO:0000313" key="2">
    <source>
        <dbReference type="EMBL" id="ONG53018.1"/>
    </source>
</evidence>
<evidence type="ECO:0000313" key="3">
    <source>
        <dbReference type="Proteomes" id="UP000188879"/>
    </source>
</evidence>
<protein>
    <submittedName>
        <fullName evidence="2">Uncharacterized protein</fullName>
    </submittedName>
</protein>
<sequence>MRPILAAAAALALSPAIVLAQPTTQSPAQAQAQGQPMPRLVIGAPGSCQMTVDNDPRPCSSGLVYVQHRDGAILLSVQSGRGVTIGFQADRDSQPRPEEYRLGLTRMHTSIDGRSMAKQVRGSCDISMSTDGQTWHRATCEATDLSGSVTRVTFTGNGQQVSATRPDAAGAPAAWR</sequence>
<accession>A0A1V2H212</accession>